<feature type="transmembrane region" description="Helical" evidence="19">
    <location>
        <begin position="253"/>
        <end position="271"/>
    </location>
</feature>
<evidence type="ECO:0000256" key="12">
    <source>
        <dbReference type="ARBA" id="ARBA00022842"/>
    </source>
</evidence>
<evidence type="ECO:0000256" key="5">
    <source>
        <dbReference type="ARBA" id="ARBA00013225"/>
    </source>
</evidence>
<evidence type="ECO:0000313" key="20">
    <source>
        <dbReference type="EMBL" id="KAH6596179.1"/>
    </source>
</evidence>
<evidence type="ECO:0000256" key="18">
    <source>
        <dbReference type="ARBA" id="ARBA00045078"/>
    </source>
</evidence>
<reference evidence="20 21" key="1">
    <citation type="submission" date="2021-02" db="EMBL/GenBank/DDBJ databases">
        <title>Variation within the Batrachochytrium salamandrivorans European outbreak.</title>
        <authorList>
            <person name="Kelly M."/>
            <person name="Pasmans F."/>
            <person name="Shea T.P."/>
            <person name="Munoz J.F."/>
            <person name="Carranza S."/>
            <person name="Cuomo C.A."/>
            <person name="Martel A."/>
        </authorList>
    </citation>
    <scope>NUCLEOTIDE SEQUENCE [LARGE SCALE GENOMIC DNA]</scope>
    <source>
        <strain evidence="20 21">AMFP18/2</strain>
    </source>
</reference>
<sequence>MYYFFSEAVPGALLVLSASFIHNPLVISVILGILAGVFTDRTIPLATAIFIKSGRHGKDLLKKDQPIIAESIGAVVGVAYFVAMFLFIPVPFLDWFIRDTYSNSSDHRPFPHDRLAQFLGGLLALFSMLFLGFADDVLDIRWRVKIWFPFIASMPLLMVYIITYGKTDVLIPIPLRFFFPTETIHLGINGIEGVQSLIIAISLSINDLLQLYINPARTEAHLNSLYFLIPFIGVTVGYLRHNWYPAKAFGGDTYAYFAGMIFAVVGALSNLSKTVLLFMTPQIFNFLYSCPQLFHFVDCPRHRMPEFDVKTGMVKSRRFSLKNSKFLGRLMVRFLEMVGLADIRRDPSGAMLDCNNLTIMSIILVRFGPMSERNLAVCVVLVQVISSLIAFTIRYGLVHIVYN</sequence>
<evidence type="ECO:0000256" key="2">
    <source>
        <dbReference type="ARBA" id="ARBA00004477"/>
    </source>
</evidence>
<comment type="pathway">
    <text evidence="3">Protein modification; protein glycosylation.</text>
</comment>
<evidence type="ECO:0000256" key="13">
    <source>
        <dbReference type="ARBA" id="ARBA00022989"/>
    </source>
</evidence>
<comment type="catalytic activity">
    <reaction evidence="18">
        <text>a di-trans,poly-cis-dolichyl phosphate + UDP-N-acetyl-alpha-D-glucosamine = an N-acetyl-alpha-D-glucosaminyl-diphospho-di-trans,poly-cis-dolichol + UMP</text>
        <dbReference type="Rhea" id="RHEA:13289"/>
        <dbReference type="Rhea" id="RHEA-COMP:19498"/>
        <dbReference type="Rhea" id="RHEA-COMP:19507"/>
        <dbReference type="ChEBI" id="CHEBI:57683"/>
        <dbReference type="ChEBI" id="CHEBI:57705"/>
        <dbReference type="ChEBI" id="CHEBI:57865"/>
        <dbReference type="ChEBI" id="CHEBI:58427"/>
        <dbReference type="EC" id="2.7.8.15"/>
    </reaction>
    <physiologicalReaction direction="left-to-right" evidence="18">
        <dbReference type="Rhea" id="RHEA:13290"/>
    </physiologicalReaction>
</comment>
<dbReference type="CDD" id="cd06855">
    <property type="entry name" value="GT_GPT_euk"/>
    <property type="match status" value="1"/>
</dbReference>
<feature type="transmembrane region" description="Helical" evidence="19">
    <location>
        <begin position="72"/>
        <end position="95"/>
    </location>
</feature>
<keyword evidence="10" id="KW-0479">Metal-binding</keyword>
<evidence type="ECO:0000256" key="3">
    <source>
        <dbReference type="ARBA" id="ARBA00004922"/>
    </source>
</evidence>
<name>A0ABQ8FD17_9FUNG</name>
<organism evidence="20 21">
    <name type="scientific">Batrachochytrium salamandrivorans</name>
    <dbReference type="NCBI Taxonomy" id="1357716"/>
    <lineage>
        <taxon>Eukaryota</taxon>
        <taxon>Fungi</taxon>
        <taxon>Fungi incertae sedis</taxon>
        <taxon>Chytridiomycota</taxon>
        <taxon>Chytridiomycota incertae sedis</taxon>
        <taxon>Chytridiomycetes</taxon>
        <taxon>Rhizophydiales</taxon>
        <taxon>Rhizophydiales incertae sedis</taxon>
        <taxon>Batrachochytrium</taxon>
    </lineage>
</organism>
<dbReference type="InterPro" id="IPR033895">
    <property type="entry name" value="GPT"/>
</dbReference>
<keyword evidence="12" id="KW-0460">Magnesium</keyword>
<comment type="similarity">
    <text evidence="4">Belongs to the glycosyltransferase 4 family.</text>
</comment>
<comment type="cofactor">
    <cofactor evidence="1">
        <name>Mg(2+)</name>
        <dbReference type="ChEBI" id="CHEBI:18420"/>
    </cofactor>
</comment>
<keyword evidence="9 19" id="KW-0812">Transmembrane</keyword>
<dbReference type="EC" id="2.7.8.15" evidence="5"/>
<dbReference type="PANTHER" id="PTHR10571">
    <property type="entry name" value="UDP-N-ACETYLGLUCOSAMINE--DOLICHYL-PHOSPHATE N-ACETYLGLUCOSAMINEPHOSPHOTRANSFERASE"/>
    <property type="match status" value="1"/>
</dbReference>
<feature type="transmembrane region" description="Helical" evidence="19">
    <location>
        <begin position="375"/>
        <end position="397"/>
    </location>
</feature>
<dbReference type="Proteomes" id="UP001648503">
    <property type="component" value="Unassembled WGS sequence"/>
</dbReference>
<proteinExistence type="inferred from homology"/>
<evidence type="ECO:0000256" key="10">
    <source>
        <dbReference type="ARBA" id="ARBA00022723"/>
    </source>
</evidence>
<keyword evidence="13 19" id="KW-1133">Transmembrane helix</keyword>
<feature type="transmembrane region" description="Helical" evidence="19">
    <location>
        <begin position="25"/>
        <end position="51"/>
    </location>
</feature>
<evidence type="ECO:0000256" key="17">
    <source>
        <dbReference type="ARBA" id="ARBA00044717"/>
    </source>
</evidence>
<evidence type="ECO:0000313" key="21">
    <source>
        <dbReference type="Proteomes" id="UP001648503"/>
    </source>
</evidence>
<evidence type="ECO:0000256" key="9">
    <source>
        <dbReference type="ARBA" id="ARBA00022692"/>
    </source>
</evidence>
<comment type="caution">
    <text evidence="20">The sequence shown here is derived from an EMBL/GenBank/DDBJ whole genome shotgun (WGS) entry which is preliminary data.</text>
</comment>
<evidence type="ECO:0000256" key="15">
    <source>
        <dbReference type="ARBA" id="ARBA00029567"/>
    </source>
</evidence>
<dbReference type="PANTHER" id="PTHR10571:SF0">
    <property type="entry name" value="UDP-N-ACETYLGLUCOSAMINE--DOLICHYL-PHOSPHATE N-ACETYLGLUCOSAMINEPHOSPHOTRANSFERASE"/>
    <property type="match status" value="1"/>
</dbReference>
<keyword evidence="7" id="KW-0328">Glycosyltransferase</keyword>
<dbReference type="InterPro" id="IPR000715">
    <property type="entry name" value="Glycosyl_transferase_4"/>
</dbReference>
<evidence type="ECO:0000256" key="14">
    <source>
        <dbReference type="ARBA" id="ARBA00023136"/>
    </source>
</evidence>
<gene>
    <name evidence="20" type="ORF">BASA50_005219</name>
</gene>
<keyword evidence="8" id="KW-0808">Transferase</keyword>
<comment type="function">
    <text evidence="17">UDP-N-acetylglucosamine--dolichyl-phosphate N-acetylglucosaminephosphotransferase that operates in the biosynthetic pathway of dolichol-linked oligosaccharides, the glycan precursors employed in protein asparagine (N)-glycosylation. The assembly of dolichol-linked oligosaccharides begins on the cytosolic side of the endoplasmic reticulum membrane and finishes in its lumen. The sequential addition of sugars to dolichol pyrophosphate produces dolichol-linked oligosaccharides containing fourteen sugars, including two GlcNAcs, nine mannoses and three glucoses. Once assembled, the oligosaccharide is transferred from the lipid to nascent proteins by oligosaccharyltransferases. Catalyzes the initial step of dolichol-linked oligosaccharide biosynthesis, transfering GlcNAc-1-P from cytosolic UDP-GlcNAc onto the carrier lipid dolichyl phosphate (P-dolichol), yielding GlcNAc-P-P-dolichol embedded in the cytoplasmic leaflet of the endoplasmic reticulum membrane.</text>
</comment>
<protein>
    <recommendedName>
        <fullName evidence="6">UDP-N-acetylglucosamine--dolichyl-phosphate N-acetylglucosaminephosphotransferase</fullName>
        <ecNumber evidence="5">2.7.8.15</ecNumber>
    </recommendedName>
    <alternativeName>
        <fullName evidence="15">GlcNAc-1-P transferase</fullName>
    </alternativeName>
    <alternativeName>
        <fullName evidence="16">N-acetylglucosamine-1-phosphate transferase</fullName>
    </alternativeName>
</protein>
<evidence type="ECO:0000256" key="11">
    <source>
        <dbReference type="ARBA" id="ARBA00022824"/>
    </source>
</evidence>
<evidence type="ECO:0000256" key="1">
    <source>
        <dbReference type="ARBA" id="ARBA00001946"/>
    </source>
</evidence>
<dbReference type="EMBL" id="JAFCIX010000242">
    <property type="protein sequence ID" value="KAH6596179.1"/>
    <property type="molecule type" value="Genomic_DNA"/>
</dbReference>
<evidence type="ECO:0000256" key="19">
    <source>
        <dbReference type="SAM" id="Phobius"/>
    </source>
</evidence>
<keyword evidence="14 19" id="KW-0472">Membrane</keyword>
<evidence type="ECO:0000256" key="6">
    <source>
        <dbReference type="ARBA" id="ARBA00017659"/>
    </source>
</evidence>
<evidence type="ECO:0000256" key="8">
    <source>
        <dbReference type="ARBA" id="ARBA00022679"/>
    </source>
</evidence>
<dbReference type="Pfam" id="PF00953">
    <property type="entry name" value="Glycos_transf_4"/>
    <property type="match status" value="1"/>
</dbReference>
<feature type="transmembrane region" description="Helical" evidence="19">
    <location>
        <begin position="184"/>
        <end position="205"/>
    </location>
</feature>
<feature type="transmembrane region" description="Helical" evidence="19">
    <location>
        <begin position="115"/>
        <end position="134"/>
    </location>
</feature>
<evidence type="ECO:0000256" key="16">
    <source>
        <dbReference type="ARBA" id="ARBA00033238"/>
    </source>
</evidence>
<evidence type="ECO:0000256" key="4">
    <source>
        <dbReference type="ARBA" id="ARBA00009317"/>
    </source>
</evidence>
<keyword evidence="11" id="KW-0256">Endoplasmic reticulum</keyword>
<feature type="transmembrane region" description="Helical" evidence="19">
    <location>
        <begin position="225"/>
        <end position="241"/>
    </location>
</feature>
<keyword evidence="21" id="KW-1185">Reference proteome</keyword>
<evidence type="ECO:0000256" key="7">
    <source>
        <dbReference type="ARBA" id="ARBA00022676"/>
    </source>
</evidence>
<comment type="subcellular location">
    <subcellularLocation>
        <location evidence="2">Endoplasmic reticulum membrane</location>
        <topology evidence="2">Multi-pass membrane protein</topology>
    </subcellularLocation>
</comment>
<feature type="transmembrane region" description="Helical" evidence="19">
    <location>
        <begin position="146"/>
        <end position="164"/>
    </location>
</feature>
<accession>A0ABQ8FD17</accession>